<evidence type="ECO:0000256" key="10">
    <source>
        <dbReference type="PIRSR" id="PIRSR611782-2"/>
    </source>
</evidence>
<dbReference type="PROSITE" id="PS50106">
    <property type="entry name" value="PDZ"/>
    <property type="match status" value="1"/>
</dbReference>
<evidence type="ECO:0000256" key="6">
    <source>
        <dbReference type="ARBA" id="ARBA00022764"/>
    </source>
</evidence>
<dbReference type="SUPFAM" id="SSF50156">
    <property type="entry name" value="PDZ domain-like"/>
    <property type="match status" value="2"/>
</dbReference>
<name>A0A948TG13_9GAMM</name>
<dbReference type="FunFam" id="2.40.10.10:FF:000001">
    <property type="entry name" value="Periplasmic serine protease DegS"/>
    <property type="match status" value="1"/>
</dbReference>
<feature type="binding site" evidence="10">
    <location>
        <position position="115"/>
    </location>
    <ligand>
        <name>substrate</name>
    </ligand>
</feature>
<dbReference type="Pfam" id="PF13365">
    <property type="entry name" value="Trypsin_2"/>
    <property type="match status" value="1"/>
</dbReference>
<reference evidence="13" key="1">
    <citation type="journal article" date="2021" name="PeerJ">
        <title>Extensive microbial diversity within the chicken gut microbiome revealed by metagenomics and culture.</title>
        <authorList>
            <person name="Gilroy R."/>
            <person name="Ravi A."/>
            <person name="Getino M."/>
            <person name="Pursley I."/>
            <person name="Horton D.L."/>
            <person name="Alikhan N.F."/>
            <person name="Baker D."/>
            <person name="Gharbi K."/>
            <person name="Hall N."/>
            <person name="Watson M."/>
            <person name="Adriaenssens E.M."/>
            <person name="Foster-Nyarko E."/>
            <person name="Jarju S."/>
            <person name="Secka A."/>
            <person name="Antonio M."/>
            <person name="Oren A."/>
            <person name="Chaudhuri R.R."/>
            <person name="La Ragione R."/>
            <person name="Hildebrand F."/>
            <person name="Pallen M.J."/>
        </authorList>
    </citation>
    <scope>NUCLEOTIDE SEQUENCE</scope>
    <source>
        <strain evidence="13">378</strain>
    </source>
</reference>
<dbReference type="AlphaFoldDB" id="A0A948TG13"/>
<comment type="subcellular location">
    <subcellularLocation>
        <location evidence="1">Periplasm</location>
    </subcellularLocation>
</comment>
<feature type="active site" description="Charge relay system" evidence="9">
    <location>
        <position position="115"/>
    </location>
</feature>
<keyword evidence="8" id="KW-0720">Serine protease</keyword>
<evidence type="ECO:0000256" key="5">
    <source>
        <dbReference type="ARBA" id="ARBA00022737"/>
    </source>
</evidence>
<evidence type="ECO:0000256" key="3">
    <source>
        <dbReference type="ARBA" id="ARBA00022670"/>
    </source>
</evidence>
<feature type="active site" description="Charge relay system" evidence="9">
    <location>
        <position position="145"/>
    </location>
</feature>
<protein>
    <submittedName>
        <fullName evidence="13">DegQ family serine endoprotease</fullName>
    </submittedName>
</protein>
<dbReference type="GO" id="GO:0004252">
    <property type="term" value="F:serine-type endopeptidase activity"/>
    <property type="evidence" value="ECO:0007669"/>
    <property type="project" value="InterPro"/>
</dbReference>
<keyword evidence="6" id="KW-0574">Periplasm</keyword>
<dbReference type="InterPro" id="IPR009003">
    <property type="entry name" value="Peptidase_S1_PA"/>
</dbReference>
<dbReference type="Pfam" id="PF13180">
    <property type="entry name" value="PDZ_2"/>
    <property type="match status" value="1"/>
</dbReference>
<dbReference type="Gene3D" id="2.40.10.120">
    <property type="match status" value="1"/>
</dbReference>
<dbReference type="InterPro" id="IPR011782">
    <property type="entry name" value="Pept_S1C_Do"/>
</dbReference>
<dbReference type="EMBL" id="JAHLFE010000090">
    <property type="protein sequence ID" value="MBU3844112.1"/>
    <property type="molecule type" value="Genomic_DNA"/>
</dbReference>
<dbReference type="PRINTS" id="PR00834">
    <property type="entry name" value="PROTEASES2C"/>
</dbReference>
<dbReference type="SMART" id="SM00228">
    <property type="entry name" value="PDZ"/>
    <property type="match status" value="2"/>
</dbReference>
<evidence type="ECO:0000256" key="4">
    <source>
        <dbReference type="ARBA" id="ARBA00022729"/>
    </source>
</evidence>
<feature type="domain" description="PDZ" evidence="12">
    <location>
        <begin position="266"/>
        <end position="357"/>
    </location>
</feature>
<dbReference type="InterPro" id="IPR001940">
    <property type="entry name" value="Peptidase_S1C"/>
</dbReference>
<evidence type="ECO:0000313" key="14">
    <source>
        <dbReference type="Proteomes" id="UP000733611"/>
    </source>
</evidence>
<feature type="binding site" evidence="10">
    <location>
        <begin position="277"/>
        <end position="281"/>
    </location>
    <ligand>
        <name>substrate</name>
    </ligand>
</feature>
<comment type="similarity">
    <text evidence="2">Belongs to the peptidase S1C family.</text>
</comment>
<evidence type="ECO:0000256" key="1">
    <source>
        <dbReference type="ARBA" id="ARBA00004418"/>
    </source>
</evidence>
<evidence type="ECO:0000259" key="12">
    <source>
        <dbReference type="PROSITE" id="PS50106"/>
    </source>
</evidence>
<dbReference type="SUPFAM" id="SSF50494">
    <property type="entry name" value="Trypsin-like serine proteases"/>
    <property type="match status" value="1"/>
</dbReference>
<dbReference type="PANTHER" id="PTHR22939">
    <property type="entry name" value="SERINE PROTEASE FAMILY S1C HTRA-RELATED"/>
    <property type="match status" value="1"/>
</dbReference>
<feature type="signal peptide" evidence="11">
    <location>
        <begin position="1"/>
        <end position="28"/>
    </location>
</feature>
<dbReference type="FunFam" id="2.30.42.10:FF:000037">
    <property type="entry name" value="Periplasmic serine endoprotease DegP-like"/>
    <property type="match status" value="1"/>
</dbReference>
<evidence type="ECO:0000256" key="7">
    <source>
        <dbReference type="ARBA" id="ARBA00022801"/>
    </source>
</evidence>
<dbReference type="Gene3D" id="2.30.42.10">
    <property type="match status" value="2"/>
</dbReference>
<accession>A0A948TG13</accession>
<evidence type="ECO:0000256" key="9">
    <source>
        <dbReference type="PIRSR" id="PIRSR611782-1"/>
    </source>
</evidence>
<keyword evidence="7" id="KW-0378">Hydrolase</keyword>
<feature type="binding site" evidence="10">
    <location>
        <begin position="220"/>
        <end position="222"/>
    </location>
    <ligand>
        <name>substrate</name>
    </ligand>
</feature>
<dbReference type="GO" id="GO:0042597">
    <property type="term" value="C:periplasmic space"/>
    <property type="evidence" value="ECO:0007669"/>
    <property type="project" value="UniProtKB-SubCell"/>
</dbReference>
<dbReference type="InterPro" id="IPR041489">
    <property type="entry name" value="PDZ_6"/>
</dbReference>
<evidence type="ECO:0000313" key="13">
    <source>
        <dbReference type="EMBL" id="MBU3844112.1"/>
    </source>
</evidence>
<dbReference type="CDD" id="cd10839">
    <property type="entry name" value="cpPDZ1_DegP-like"/>
    <property type="match status" value="1"/>
</dbReference>
<dbReference type="InterPro" id="IPR036034">
    <property type="entry name" value="PDZ_sf"/>
</dbReference>
<evidence type="ECO:0000256" key="11">
    <source>
        <dbReference type="SAM" id="SignalP"/>
    </source>
</evidence>
<keyword evidence="5" id="KW-0677">Repeat</keyword>
<proteinExistence type="inferred from homology"/>
<dbReference type="Proteomes" id="UP000733611">
    <property type="component" value="Unassembled WGS sequence"/>
</dbReference>
<reference evidence="13" key="2">
    <citation type="submission" date="2021-04" db="EMBL/GenBank/DDBJ databases">
        <authorList>
            <person name="Gilroy R."/>
        </authorList>
    </citation>
    <scope>NUCLEOTIDE SEQUENCE</scope>
    <source>
        <strain evidence="13">378</strain>
    </source>
</reference>
<dbReference type="NCBIfam" id="TIGR02037">
    <property type="entry name" value="degP_htrA_DO"/>
    <property type="match status" value="1"/>
</dbReference>
<evidence type="ECO:0000256" key="8">
    <source>
        <dbReference type="ARBA" id="ARBA00022825"/>
    </source>
</evidence>
<dbReference type="InterPro" id="IPR001478">
    <property type="entry name" value="PDZ"/>
</dbReference>
<feature type="chain" id="PRO_5039431642" evidence="11">
    <location>
        <begin position="29"/>
        <end position="463"/>
    </location>
</feature>
<keyword evidence="3" id="KW-0645">Protease</keyword>
<sequence length="463" mass="49025">MKSLKLSAIAIAVGCATLLSTLSAPSYAADARPLIAAMANDSGEPSLAPMLKKVIPAVVNISVKGTKEVRPMFNIPEEFRFMFPQLNQNREREFRALGSGVIIDAKKGYIVTNHHVVEDADQIRIALSDGREFDAKKIGTDPHTDLALLQIKDFDGIELTALPMDTRDDLEVGDFVVAIGNPFGLGQTVTSGIISALGRTGLNIENIENFIQTDAAINSGNSGGALVNLRGELIGINTAILGPNGGNIGIGFAIPVSMVKSVVAQLQEFGEVRRGTLGVAGTELSNDLAESFGYKGSSGAFVNEVFDDSAAAKAGIKPGDIITSINGKPISSFGELRATIATLGAGADITLGIFRDGKNIELHTTLQEPTEITGADAGQLSSFFEGVSLANHDGGGVEVTTISERSLAYRLGMREGDVITSVNRDRVETINDLKDKLNKSKGRVNALRIQRGDSQLYLMLPSR</sequence>
<organism evidence="13 14">
    <name type="scientific">Candidatus Anaerobiospirillum pullicola</name>
    <dbReference type="NCBI Taxonomy" id="2838451"/>
    <lineage>
        <taxon>Bacteria</taxon>
        <taxon>Pseudomonadati</taxon>
        <taxon>Pseudomonadota</taxon>
        <taxon>Gammaproteobacteria</taxon>
        <taxon>Aeromonadales</taxon>
        <taxon>Succinivibrionaceae</taxon>
        <taxon>Anaerobiospirillum</taxon>
    </lineage>
</organism>
<feature type="active site" description="Charge relay system" evidence="9">
    <location>
        <position position="222"/>
    </location>
</feature>
<evidence type="ECO:0000256" key="2">
    <source>
        <dbReference type="ARBA" id="ARBA00010541"/>
    </source>
</evidence>
<dbReference type="GO" id="GO:0006515">
    <property type="term" value="P:protein quality control for misfolded or incompletely synthesized proteins"/>
    <property type="evidence" value="ECO:0007669"/>
    <property type="project" value="TreeGrafter"/>
</dbReference>
<gene>
    <name evidence="13" type="ORF">H9847_04465</name>
</gene>
<dbReference type="PANTHER" id="PTHR22939:SF129">
    <property type="entry name" value="SERINE PROTEASE HTRA2, MITOCHONDRIAL"/>
    <property type="match status" value="1"/>
</dbReference>
<feature type="binding site" evidence="10">
    <location>
        <position position="145"/>
    </location>
    <ligand>
        <name>substrate</name>
    </ligand>
</feature>
<keyword evidence="4 11" id="KW-0732">Signal</keyword>
<comment type="caution">
    <text evidence="13">The sequence shown here is derived from an EMBL/GenBank/DDBJ whole genome shotgun (WGS) entry which is preliminary data.</text>
</comment>
<dbReference type="Pfam" id="PF17820">
    <property type="entry name" value="PDZ_6"/>
    <property type="match status" value="1"/>
</dbReference>